<evidence type="ECO:0000313" key="3">
    <source>
        <dbReference type="Proteomes" id="UP000198953"/>
    </source>
</evidence>
<dbReference type="AlphaFoldDB" id="A0A1H8K232"/>
<dbReference type="Proteomes" id="UP000198953">
    <property type="component" value="Unassembled WGS sequence"/>
</dbReference>
<feature type="coiled-coil region" evidence="1">
    <location>
        <begin position="23"/>
        <end position="68"/>
    </location>
</feature>
<accession>A0A1H8K232</accession>
<proteinExistence type="predicted"/>
<gene>
    <name evidence="2" type="ORF">SAMN05660976_08492</name>
</gene>
<protein>
    <submittedName>
        <fullName evidence="2">Uncharacterized protein</fullName>
    </submittedName>
</protein>
<organism evidence="2 3">
    <name type="scientific">Nonomuraea pusilla</name>
    <dbReference type="NCBI Taxonomy" id="46177"/>
    <lineage>
        <taxon>Bacteria</taxon>
        <taxon>Bacillati</taxon>
        <taxon>Actinomycetota</taxon>
        <taxon>Actinomycetes</taxon>
        <taxon>Streptosporangiales</taxon>
        <taxon>Streptosporangiaceae</taxon>
        <taxon>Nonomuraea</taxon>
    </lineage>
</organism>
<dbReference type="OrthoDB" id="4227082at2"/>
<dbReference type="RefSeq" id="WP_091106066.1">
    <property type="nucleotide sequence ID" value="NZ_FOBF01000047.1"/>
</dbReference>
<keyword evidence="1" id="KW-0175">Coiled coil</keyword>
<sequence>MQSIDDILGQMRLPERVYPLCVRPDLQAEWEQAEAELEAAQRSTGDSLAGVSTAVKSAAKKVQQLEAEMAEHTIPITLRALTHKAWSDLVAAHPPREDSEDGSWNAETFGPALLAACAAAPAIDVEKANALVDRMTMGQWNDLQRVLFNLNASGVDVPKSWRASAVLASSKKR</sequence>
<reference evidence="2 3" key="1">
    <citation type="submission" date="2016-10" db="EMBL/GenBank/DDBJ databases">
        <authorList>
            <person name="de Groot N.N."/>
        </authorList>
    </citation>
    <scope>NUCLEOTIDE SEQUENCE [LARGE SCALE GENOMIC DNA]</scope>
    <source>
        <strain evidence="2 3">DSM 43357</strain>
    </source>
</reference>
<evidence type="ECO:0000313" key="2">
    <source>
        <dbReference type="EMBL" id="SEN86616.1"/>
    </source>
</evidence>
<evidence type="ECO:0000256" key="1">
    <source>
        <dbReference type="SAM" id="Coils"/>
    </source>
</evidence>
<keyword evidence="3" id="KW-1185">Reference proteome</keyword>
<dbReference type="STRING" id="46177.SAMN05660976_08492"/>
<dbReference type="EMBL" id="FOBF01000047">
    <property type="protein sequence ID" value="SEN86616.1"/>
    <property type="molecule type" value="Genomic_DNA"/>
</dbReference>
<name>A0A1H8K232_9ACTN</name>